<feature type="chain" id="PRO_5032406610" evidence="2">
    <location>
        <begin position="16"/>
        <end position="322"/>
    </location>
</feature>
<dbReference type="EMBL" id="CAJNDS010000785">
    <property type="protein sequence ID" value="CAE7233994.1"/>
    <property type="molecule type" value="Genomic_DNA"/>
</dbReference>
<keyword evidence="2" id="KW-0732">Signal</keyword>
<protein>
    <submittedName>
        <fullName evidence="3">PPX2 protein</fullName>
    </submittedName>
</protein>
<keyword evidence="4" id="KW-1185">Reference proteome</keyword>
<evidence type="ECO:0000256" key="1">
    <source>
        <dbReference type="SAM" id="MobiDB-lite"/>
    </source>
</evidence>
<reference evidence="3" key="1">
    <citation type="submission" date="2021-02" db="EMBL/GenBank/DDBJ databases">
        <authorList>
            <person name="Dougan E. K."/>
            <person name="Rhodes N."/>
            <person name="Thang M."/>
            <person name="Chan C."/>
        </authorList>
    </citation>
    <scope>NUCLEOTIDE SEQUENCE</scope>
</reference>
<feature type="region of interest" description="Disordered" evidence="1">
    <location>
        <begin position="243"/>
        <end position="273"/>
    </location>
</feature>
<evidence type="ECO:0000256" key="2">
    <source>
        <dbReference type="SAM" id="SignalP"/>
    </source>
</evidence>
<organism evidence="3 4">
    <name type="scientific">Symbiodinium natans</name>
    <dbReference type="NCBI Taxonomy" id="878477"/>
    <lineage>
        <taxon>Eukaryota</taxon>
        <taxon>Sar</taxon>
        <taxon>Alveolata</taxon>
        <taxon>Dinophyceae</taxon>
        <taxon>Suessiales</taxon>
        <taxon>Symbiodiniaceae</taxon>
        <taxon>Symbiodinium</taxon>
    </lineage>
</organism>
<sequence>MLKLVSILVVGMAASQEELSAGSSSVLIELDESGKPSMVESSEEKPWPLKNPPKYDDDVEKALSNANLTSGERQEVEKTLDEFLNKSNIPKRQALLVQLEGNPHTVALRNHTEIVTKKGTDPKLKALNDQHENLTKLVHDQAEGVAHTSAVLSRNKEDMDKQAAEVDRVADLYNASHADTQKARDAYKAHLVALAVAKKRRDDLKHKADDARKTLEHVVPEYNAAEYKLGILMSQTPWLKDEAKKKADEEGKKADDLENTVKKNHEMQDKLNGDDKALQEAIYKLNGLNSDLKRIEDKIEHYSSAPALAPVPVLLALLLGQI</sequence>
<name>A0A812L119_9DINO</name>
<evidence type="ECO:0000313" key="4">
    <source>
        <dbReference type="Proteomes" id="UP000604046"/>
    </source>
</evidence>
<proteinExistence type="predicted"/>
<feature type="region of interest" description="Disordered" evidence="1">
    <location>
        <begin position="34"/>
        <end position="56"/>
    </location>
</feature>
<comment type="caution">
    <text evidence="3">The sequence shown here is derived from an EMBL/GenBank/DDBJ whole genome shotgun (WGS) entry which is preliminary data.</text>
</comment>
<accession>A0A812L119</accession>
<feature type="signal peptide" evidence="2">
    <location>
        <begin position="1"/>
        <end position="15"/>
    </location>
</feature>
<evidence type="ECO:0000313" key="3">
    <source>
        <dbReference type="EMBL" id="CAE7233994.1"/>
    </source>
</evidence>
<dbReference type="OrthoDB" id="442116at2759"/>
<dbReference type="Proteomes" id="UP000604046">
    <property type="component" value="Unassembled WGS sequence"/>
</dbReference>
<dbReference type="AlphaFoldDB" id="A0A812L119"/>
<gene>
    <name evidence="3" type="primary">PPX2</name>
    <name evidence="3" type="ORF">SNAT2548_LOCUS9830</name>
</gene>